<keyword evidence="1" id="KW-0472">Membrane</keyword>
<keyword evidence="1" id="KW-1133">Transmembrane helix</keyword>
<feature type="transmembrane region" description="Helical" evidence="1">
    <location>
        <begin position="182"/>
        <end position="200"/>
    </location>
</feature>
<dbReference type="AlphaFoldDB" id="A0A6J6A1J7"/>
<feature type="transmembrane region" description="Helical" evidence="1">
    <location>
        <begin position="238"/>
        <end position="256"/>
    </location>
</feature>
<feature type="transmembrane region" description="Helical" evidence="1">
    <location>
        <begin position="64"/>
        <end position="84"/>
    </location>
</feature>
<feature type="transmembrane region" description="Helical" evidence="1">
    <location>
        <begin position="37"/>
        <end position="58"/>
    </location>
</feature>
<accession>A0A6J6A1J7</accession>
<proteinExistence type="predicted"/>
<feature type="transmembrane region" description="Helical" evidence="1">
    <location>
        <begin position="6"/>
        <end position="25"/>
    </location>
</feature>
<keyword evidence="1" id="KW-0812">Transmembrane</keyword>
<protein>
    <submittedName>
        <fullName evidence="2">Unannotated protein</fullName>
    </submittedName>
</protein>
<feature type="transmembrane region" description="Helical" evidence="1">
    <location>
        <begin position="207"/>
        <end position="232"/>
    </location>
</feature>
<evidence type="ECO:0000256" key="1">
    <source>
        <dbReference type="SAM" id="Phobius"/>
    </source>
</evidence>
<evidence type="ECO:0000313" key="2">
    <source>
        <dbReference type="EMBL" id="CAB4347648.1"/>
    </source>
</evidence>
<name>A0A6J6A1J7_9ZZZZ</name>
<sequence length="259" mass="26024">MLEAGLFAAIGQAALVVGALLVWRFRTLTRPAVVGSLMAFGAGAVISAVGTDLVAVAYEEAGGGTTALGIGIGGLGYFLIITLLERSGAREKPEAPLEQAAMSEDGEVAAASPTEARNLFVGMIVDGVPESVAVGLSLHLGSVGVSLALVGSIFIAGLPEAIGVAAALLAGGYSISKILLRFSYVVVIGAVAGVIGYSVLNNQEHELIALIQSIAAGALLVVVINEMVPIAIRGVQRWAGVLAASGFVFSAAITWISGG</sequence>
<feature type="transmembrane region" description="Helical" evidence="1">
    <location>
        <begin position="147"/>
        <end position="170"/>
    </location>
</feature>
<reference evidence="2" key="1">
    <citation type="submission" date="2020-05" db="EMBL/GenBank/DDBJ databases">
        <authorList>
            <person name="Chiriac C."/>
            <person name="Salcher M."/>
            <person name="Ghai R."/>
            <person name="Kavagutti S V."/>
        </authorList>
    </citation>
    <scope>NUCLEOTIDE SEQUENCE</scope>
</reference>
<organism evidence="2">
    <name type="scientific">freshwater metagenome</name>
    <dbReference type="NCBI Taxonomy" id="449393"/>
    <lineage>
        <taxon>unclassified sequences</taxon>
        <taxon>metagenomes</taxon>
        <taxon>ecological metagenomes</taxon>
    </lineage>
</organism>
<dbReference type="EMBL" id="CAESAO010000247">
    <property type="protein sequence ID" value="CAB4347648.1"/>
    <property type="molecule type" value="Genomic_DNA"/>
</dbReference>
<gene>
    <name evidence="2" type="ORF">UFOPK3522_01780</name>
</gene>